<dbReference type="InterPro" id="IPR044878">
    <property type="entry name" value="UbiA_sf"/>
</dbReference>
<keyword evidence="4 12" id="KW-0808">Transferase</keyword>
<comment type="caution">
    <text evidence="13">The sequence shown here is derived from an EMBL/GenBank/DDBJ whole genome shotgun (WGS) entry which is preliminary data.</text>
</comment>
<evidence type="ECO:0000313" key="14">
    <source>
        <dbReference type="Proteomes" id="UP000253099"/>
    </source>
</evidence>
<evidence type="ECO:0000256" key="12">
    <source>
        <dbReference type="HAMAP-Rule" id="MF_01286"/>
    </source>
</evidence>
<feature type="transmembrane region" description="Helical" evidence="12">
    <location>
        <begin position="208"/>
        <end position="226"/>
    </location>
</feature>
<feature type="transmembrane region" description="Helical" evidence="12">
    <location>
        <begin position="157"/>
        <end position="176"/>
    </location>
</feature>
<dbReference type="NCBIfam" id="NF009523">
    <property type="entry name" value="PRK12884.1"/>
    <property type="match status" value="1"/>
</dbReference>
<dbReference type="InterPro" id="IPR023547">
    <property type="entry name" value="DGGGP_synth"/>
</dbReference>
<evidence type="ECO:0000256" key="11">
    <source>
        <dbReference type="ARBA" id="ARBA00023264"/>
    </source>
</evidence>
<dbReference type="UniPathway" id="UPA00940"/>
<dbReference type="AlphaFoldDB" id="A0A366M9M9"/>
<evidence type="ECO:0000313" key="13">
    <source>
        <dbReference type="EMBL" id="RBQ22304.1"/>
    </source>
</evidence>
<reference evidence="13 14" key="1">
    <citation type="submission" date="2018-06" db="EMBL/GenBank/DDBJ databases">
        <title>Genomic insight into two independent archaeal endosymbiosis events.</title>
        <authorList>
            <person name="Lind A.E."/>
            <person name="Lewis W.H."/>
            <person name="Spang A."/>
            <person name="Guy L."/>
            <person name="Embley M.T."/>
            <person name="Ettema T.J.G."/>
        </authorList>
    </citation>
    <scope>NUCLEOTIDE SEQUENCE [LARGE SCALE GENOMIC DNA]</scope>
    <source>
        <strain evidence="13">NOE</strain>
    </source>
</reference>
<comment type="subcellular location">
    <subcellularLocation>
        <location evidence="1 12">Cell membrane</location>
        <topology evidence="1 12">Multi-pass membrane protein</topology>
    </subcellularLocation>
</comment>
<dbReference type="InterPro" id="IPR050475">
    <property type="entry name" value="Prenyltransferase_related"/>
</dbReference>
<feature type="transmembrane region" description="Helical" evidence="12">
    <location>
        <begin position="7"/>
        <end position="26"/>
    </location>
</feature>
<sequence>MNAYLKIIRPGNAVMGIIAVILMAIIGTNYNIPIILGAIAVFLAMGGGNVINDYFDHEIDAINKPERPIPSGRISLKNAKIYSYFLFIIAILIGIIISYLVNSYIPLLIVIISSLLMYYYAHTLKKIALIGNLSISFLTSLCFIFGGFIIGLETKNIEIIITSFYLGFFAFVITVAREITKDMEDIEGDKIEKAKTFPILYGKKNSSYLSGFLMVLASVLSPILYFNGIFNFYYLLVLALAIITFFYGACTILKDQSPISCKKASKLVKIGMIISFITFAIGSF</sequence>
<comment type="similarity">
    <text evidence="12">Belongs to the UbiA prenyltransferase family. DGGGP synthase subfamily.</text>
</comment>
<evidence type="ECO:0000256" key="1">
    <source>
        <dbReference type="ARBA" id="ARBA00004651"/>
    </source>
</evidence>
<dbReference type="Pfam" id="PF01040">
    <property type="entry name" value="UbiA"/>
    <property type="match status" value="1"/>
</dbReference>
<keyword evidence="8 12" id="KW-0443">Lipid metabolism</keyword>
<dbReference type="Proteomes" id="UP000253099">
    <property type="component" value="Unassembled WGS sequence"/>
</dbReference>
<feature type="transmembrane region" description="Helical" evidence="12">
    <location>
        <begin position="32"/>
        <end position="51"/>
    </location>
</feature>
<dbReference type="GO" id="GO:0005886">
    <property type="term" value="C:plasma membrane"/>
    <property type="evidence" value="ECO:0007669"/>
    <property type="project" value="UniProtKB-SubCell"/>
</dbReference>
<keyword evidence="6 12" id="KW-0460">Magnesium</keyword>
<comment type="catalytic activity">
    <reaction evidence="12">
        <text>sn-3-O-(geranylgeranyl)glycerol 1-phosphate + (2E,6E,10E)-geranylgeranyl diphosphate = 2,3-bis-O-(geranylgeranyl)-sn-glycerol 1-phosphate + diphosphate</text>
        <dbReference type="Rhea" id="RHEA:18109"/>
        <dbReference type="ChEBI" id="CHEBI:33019"/>
        <dbReference type="ChEBI" id="CHEBI:57677"/>
        <dbReference type="ChEBI" id="CHEBI:58756"/>
        <dbReference type="ChEBI" id="CHEBI:58837"/>
        <dbReference type="EC" id="2.5.1.42"/>
    </reaction>
</comment>
<dbReference type="PANTHER" id="PTHR42723">
    <property type="entry name" value="CHLOROPHYLL SYNTHASE"/>
    <property type="match status" value="1"/>
</dbReference>
<proteinExistence type="inferred from homology"/>
<dbReference type="InterPro" id="IPR000537">
    <property type="entry name" value="UbiA_prenyltransferase"/>
</dbReference>
<dbReference type="GO" id="GO:0047295">
    <property type="term" value="F:geranylgeranylglycerol-phosphate geranylgeranyltransferase activity"/>
    <property type="evidence" value="ECO:0007669"/>
    <property type="project" value="UniProtKB-UniRule"/>
</dbReference>
<dbReference type="EC" id="2.5.1.42" evidence="12"/>
<keyword evidence="10 12" id="KW-0594">Phospholipid biosynthesis</keyword>
<gene>
    <name evidence="13" type="ORF">ALNOE001_20340</name>
</gene>
<dbReference type="Gene3D" id="1.20.120.1780">
    <property type="entry name" value="UbiA prenyltransferase"/>
    <property type="match status" value="1"/>
</dbReference>
<dbReference type="PANTHER" id="PTHR42723:SF1">
    <property type="entry name" value="CHLOROPHYLL SYNTHASE, CHLOROPLASTIC"/>
    <property type="match status" value="1"/>
</dbReference>
<evidence type="ECO:0000256" key="7">
    <source>
        <dbReference type="ARBA" id="ARBA00022989"/>
    </source>
</evidence>
<evidence type="ECO:0000256" key="6">
    <source>
        <dbReference type="ARBA" id="ARBA00022842"/>
    </source>
</evidence>
<feature type="transmembrane region" description="Helical" evidence="12">
    <location>
        <begin position="264"/>
        <end position="282"/>
    </location>
</feature>
<accession>A0A366M9M9</accession>
<comment type="pathway">
    <text evidence="12">Membrane lipid metabolism; glycerophospholipid metabolism.</text>
</comment>
<organism evidence="13 14">
    <name type="scientific">Candidatus Methanobinarius endosymbioticus</name>
    <dbReference type="NCBI Taxonomy" id="2006182"/>
    <lineage>
        <taxon>Archaea</taxon>
        <taxon>Methanobacteriati</taxon>
        <taxon>Methanobacteriota</taxon>
        <taxon>Methanomada group</taxon>
        <taxon>Methanobacteria</taxon>
        <taxon>Methanobacteriales</taxon>
        <taxon>Methanobacteriaceae</taxon>
        <taxon>Candidatus Methanobinarius</taxon>
    </lineage>
</organism>
<keyword evidence="2 12" id="KW-1003">Cell membrane</keyword>
<evidence type="ECO:0000256" key="3">
    <source>
        <dbReference type="ARBA" id="ARBA00022516"/>
    </source>
</evidence>
<dbReference type="GO" id="GO:0000287">
    <property type="term" value="F:magnesium ion binding"/>
    <property type="evidence" value="ECO:0007669"/>
    <property type="project" value="UniProtKB-UniRule"/>
</dbReference>
<feature type="transmembrane region" description="Helical" evidence="12">
    <location>
        <begin position="81"/>
        <end position="98"/>
    </location>
</feature>
<feature type="transmembrane region" description="Helical" evidence="12">
    <location>
        <begin position="232"/>
        <end position="252"/>
    </location>
</feature>
<keyword evidence="7 12" id="KW-1133">Transmembrane helix</keyword>
<evidence type="ECO:0000256" key="2">
    <source>
        <dbReference type="ARBA" id="ARBA00022475"/>
    </source>
</evidence>
<name>A0A366M9M9_9EURY</name>
<feature type="transmembrane region" description="Helical" evidence="12">
    <location>
        <begin position="104"/>
        <end position="121"/>
    </location>
</feature>
<comment type="cofactor">
    <cofactor evidence="12">
        <name>Mg(2+)</name>
        <dbReference type="ChEBI" id="CHEBI:18420"/>
    </cofactor>
</comment>
<evidence type="ECO:0000256" key="9">
    <source>
        <dbReference type="ARBA" id="ARBA00023136"/>
    </source>
</evidence>
<dbReference type="EMBL" id="NIZT01000070">
    <property type="protein sequence ID" value="RBQ22304.1"/>
    <property type="molecule type" value="Genomic_DNA"/>
</dbReference>
<protein>
    <recommendedName>
        <fullName evidence="12">Digeranylgeranylglyceryl phosphate synthase</fullName>
        <shortName evidence="12">DGGGP synthase</shortName>
        <shortName evidence="12">DGGGPS</shortName>
        <ecNumber evidence="12">2.5.1.42</ecNumber>
    </recommendedName>
    <alternativeName>
        <fullName evidence="12">(S)-2,3-di-O-geranylgeranylglyceryl phosphate synthase</fullName>
    </alternativeName>
    <alternativeName>
        <fullName evidence="12">Geranylgeranylglycerol-phosphate geranylgeranyltransferase</fullName>
    </alternativeName>
</protein>
<keyword evidence="3 12" id="KW-0444">Lipid biosynthesis</keyword>
<evidence type="ECO:0000256" key="8">
    <source>
        <dbReference type="ARBA" id="ARBA00023098"/>
    </source>
</evidence>
<keyword evidence="9 12" id="KW-0472">Membrane</keyword>
<evidence type="ECO:0000256" key="4">
    <source>
        <dbReference type="ARBA" id="ARBA00022679"/>
    </source>
</evidence>
<keyword evidence="14" id="KW-1185">Reference proteome</keyword>
<dbReference type="HAMAP" id="MF_01286">
    <property type="entry name" value="DGGGP_synth"/>
    <property type="match status" value="1"/>
</dbReference>
<keyword evidence="5 12" id="KW-0812">Transmembrane</keyword>
<dbReference type="CDD" id="cd13961">
    <property type="entry name" value="PT_UbiA_DGGGPS"/>
    <property type="match status" value="1"/>
</dbReference>
<evidence type="ECO:0000256" key="5">
    <source>
        <dbReference type="ARBA" id="ARBA00022692"/>
    </source>
</evidence>
<dbReference type="GO" id="GO:0046474">
    <property type="term" value="P:glycerophospholipid biosynthetic process"/>
    <property type="evidence" value="ECO:0007669"/>
    <property type="project" value="UniProtKB-UniRule"/>
</dbReference>
<evidence type="ECO:0000256" key="10">
    <source>
        <dbReference type="ARBA" id="ARBA00023209"/>
    </source>
</evidence>
<comment type="function">
    <text evidence="12">Prenyltransferase that catalyzes the transfer of the geranylgeranyl moiety of geranylgeranyl diphosphate (GGPP) to the C2 hydroxyl of (S)-3-O-geranylgeranylglyceryl phosphate (GGGP). This reaction is the second ether-bond-formation step in the biosynthesis of archaeal membrane lipids.</text>
</comment>
<feature type="transmembrane region" description="Helical" evidence="12">
    <location>
        <begin position="128"/>
        <end position="151"/>
    </location>
</feature>
<dbReference type="Gene3D" id="1.10.357.140">
    <property type="entry name" value="UbiA prenyltransferase"/>
    <property type="match status" value="1"/>
</dbReference>
<keyword evidence="11 12" id="KW-1208">Phospholipid metabolism</keyword>